<evidence type="ECO:0000313" key="3">
    <source>
        <dbReference type="EMBL" id="PHH64396.1"/>
    </source>
</evidence>
<keyword evidence="4" id="KW-1185">Reference proteome</keyword>
<name>A0A2C5Y9K6_9HYPO</name>
<proteinExistence type="predicted"/>
<protein>
    <submittedName>
        <fullName evidence="3">Uncharacterized protein</fullName>
    </submittedName>
</protein>
<evidence type="ECO:0000256" key="1">
    <source>
        <dbReference type="SAM" id="MobiDB-lite"/>
    </source>
</evidence>
<evidence type="ECO:0000256" key="2">
    <source>
        <dbReference type="SAM" id="SignalP"/>
    </source>
</evidence>
<gene>
    <name evidence="3" type="ORF">CDD81_4617</name>
</gene>
<organism evidence="3 4">
    <name type="scientific">Ophiocordyceps australis</name>
    <dbReference type="NCBI Taxonomy" id="1399860"/>
    <lineage>
        <taxon>Eukaryota</taxon>
        <taxon>Fungi</taxon>
        <taxon>Dikarya</taxon>
        <taxon>Ascomycota</taxon>
        <taxon>Pezizomycotina</taxon>
        <taxon>Sordariomycetes</taxon>
        <taxon>Hypocreomycetidae</taxon>
        <taxon>Hypocreales</taxon>
        <taxon>Ophiocordycipitaceae</taxon>
        <taxon>Ophiocordyceps</taxon>
    </lineage>
</organism>
<dbReference type="OrthoDB" id="4928176at2759"/>
<feature type="chain" id="PRO_5012835501" evidence="2">
    <location>
        <begin position="21"/>
        <end position="355"/>
    </location>
</feature>
<dbReference type="EMBL" id="NJET01000031">
    <property type="protein sequence ID" value="PHH64396.1"/>
    <property type="molecule type" value="Genomic_DNA"/>
</dbReference>
<evidence type="ECO:0000313" key="4">
    <source>
        <dbReference type="Proteomes" id="UP000226192"/>
    </source>
</evidence>
<feature type="signal peptide" evidence="2">
    <location>
        <begin position="1"/>
        <end position="20"/>
    </location>
</feature>
<accession>A0A2C5Y9K6</accession>
<keyword evidence="2" id="KW-0732">Signal</keyword>
<feature type="region of interest" description="Disordered" evidence="1">
    <location>
        <begin position="279"/>
        <end position="299"/>
    </location>
</feature>
<dbReference type="Proteomes" id="UP000226192">
    <property type="component" value="Unassembled WGS sequence"/>
</dbReference>
<sequence>MVTKYIALAAATASFLGVSAQDLSTPNFLKFRLPAEALAIKACHPDGEYRVGGPIIPPCIAEQYLSYKCEFQSEYLKPGNLQDAAKFEAYRKCLFGPPSTYDQDRRACLECKLKNHAHTQQANDWWNRFFDSAREKLMSATKPTEKGLWTLVEEQIRAEGYQWPQPPPARDGNVPDVGLTEYYINRPKVQQTGEFKVENVAAQNVGVVMQRPMDNGGCLGTGSVAGIEPRWARFNGMQRRESANDGLSEKVVFVPFEHLVRTNSDDSFSYGLVQGSPRIVTDMRPPTSSSQQGSDVQIEKNAGQVSIKSLTDKSASSHWQAGGEVAELVVDQISHGVAGATDRLFTIGEDEGISL</sequence>
<comment type="caution">
    <text evidence="3">The sequence shown here is derived from an EMBL/GenBank/DDBJ whole genome shotgun (WGS) entry which is preliminary data.</text>
</comment>
<feature type="compositionally biased region" description="Polar residues" evidence="1">
    <location>
        <begin position="286"/>
        <end position="295"/>
    </location>
</feature>
<dbReference type="AlphaFoldDB" id="A0A2C5Y9K6"/>
<reference evidence="3 4" key="1">
    <citation type="submission" date="2017-06" db="EMBL/GenBank/DDBJ databases">
        <title>Ant-infecting Ophiocordyceps genomes reveal a high diversity of potential behavioral manipulation genes and a possible major role for enterotoxins.</title>
        <authorList>
            <person name="De Bekker C."/>
            <person name="Evans H.C."/>
            <person name="Brachmann A."/>
            <person name="Hughes D.P."/>
        </authorList>
    </citation>
    <scope>NUCLEOTIDE SEQUENCE [LARGE SCALE GENOMIC DNA]</scope>
    <source>
        <strain evidence="3 4">Map64</strain>
    </source>
</reference>